<dbReference type="GO" id="GO:0005886">
    <property type="term" value="C:plasma membrane"/>
    <property type="evidence" value="ECO:0007669"/>
    <property type="project" value="TreeGrafter"/>
</dbReference>
<name>A0A839EI19_9MICO</name>
<organism evidence="3 4">
    <name type="scientific">Microcella alkalica</name>
    <dbReference type="NCBI Taxonomy" id="355930"/>
    <lineage>
        <taxon>Bacteria</taxon>
        <taxon>Bacillati</taxon>
        <taxon>Actinomycetota</taxon>
        <taxon>Actinomycetes</taxon>
        <taxon>Micrococcales</taxon>
        <taxon>Microbacteriaceae</taxon>
        <taxon>Microcella</taxon>
    </lineage>
</organism>
<comment type="caution">
    <text evidence="3">The sequence shown here is derived from an EMBL/GenBank/DDBJ whole genome shotgun (WGS) entry which is preliminary data.</text>
</comment>
<evidence type="ECO:0000256" key="2">
    <source>
        <dbReference type="ARBA" id="ARBA00022679"/>
    </source>
</evidence>
<evidence type="ECO:0000313" key="3">
    <source>
        <dbReference type="EMBL" id="MBA8848935.1"/>
    </source>
</evidence>
<dbReference type="Pfam" id="PF13578">
    <property type="entry name" value="Methyltransf_24"/>
    <property type="match status" value="1"/>
</dbReference>
<evidence type="ECO:0000313" key="4">
    <source>
        <dbReference type="Proteomes" id="UP000585905"/>
    </source>
</evidence>
<proteinExistence type="predicted"/>
<dbReference type="Gene3D" id="3.40.50.150">
    <property type="entry name" value="Vaccinia Virus protein VP39"/>
    <property type="match status" value="1"/>
</dbReference>
<dbReference type="GO" id="GO:0071770">
    <property type="term" value="P:DIM/DIP cell wall layer assembly"/>
    <property type="evidence" value="ECO:0007669"/>
    <property type="project" value="TreeGrafter"/>
</dbReference>
<accession>A0A839EI19</accession>
<dbReference type="RefSeq" id="WP_182491707.1">
    <property type="nucleotide sequence ID" value="NZ_BAAAOV010000004.1"/>
</dbReference>
<gene>
    <name evidence="3" type="ORF">FHX53_002552</name>
</gene>
<evidence type="ECO:0000256" key="1">
    <source>
        <dbReference type="ARBA" id="ARBA00022603"/>
    </source>
</evidence>
<dbReference type="PANTHER" id="PTHR40048:SF1">
    <property type="entry name" value="RHAMNOSYL O-METHYLTRANSFERASE"/>
    <property type="match status" value="1"/>
</dbReference>
<dbReference type="GO" id="GO:0032259">
    <property type="term" value="P:methylation"/>
    <property type="evidence" value="ECO:0007669"/>
    <property type="project" value="UniProtKB-KW"/>
</dbReference>
<dbReference type="GO" id="GO:0008168">
    <property type="term" value="F:methyltransferase activity"/>
    <property type="evidence" value="ECO:0007669"/>
    <property type="project" value="UniProtKB-KW"/>
</dbReference>
<keyword evidence="2 3" id="KW-0808">Transferase</keyword>
<keyword evidence="1 3" id="KW-0489">Methyltransferase</keyword>
<keyword evidence="4" id="KW-1185">Reference proteome</keyword>
<protein>
    <submittedName>
        <fullName evidence="3">Putative O-methyltransferase YrrM</fullName>
    </submittedName>
</protein>
<dbReference type="AlphaFoldDB" id="A0A839EI19"/>
<dbReference type="SUPFAM" id="SSF53335">
    <property type="entry name" value="S-adenosyl-L-methionine-dependent methyltransferases"/>
    <property type="match status" value="1"/>
</dbReference>
<dbReference type="PANTHER" id="PTHR40048">
    <property type="entry name" value="RHAMNOSYL O-METHYLTRANSFERASE"/>
    <property type="match status" value="1"/>
</dbReference>
<dbReference type="EMBL" id="JACGWX010000009">
    <property type="protein sequence ID" value="MBA8848935.1"/>
    <property type="molecule type" value="Genomic_DNA"/>
</dbReference>
<dbReference type="InterPro" id="IPR029063">
    <property type="entry name" value="SAM-dependent_MTases_sf"/>
</dbReference>
<sequence length="284" mass="32617">MPEYVVDSAWLGHAPFAAWLLSQLRPRVALELGTHQGFSYFAMCEFAERLHLRTNFYAVDTWRGDEHAGFYEDDVYRAVSRWNERYSDRSSLLRMTFDKARTLVEDRSIDLLHVDGRHRYEDVAHDFKQYEGALSERGVVIFHDIAERSGDFGVYRFWQEIAERYPTFAFTHSHGLGVALVGDDQPPALRSLCESDPSQRDAVRAKYDQLGLRVSGIRDLLVQAAASAELEQQLQVLTQKSATRIAELSDELDALKTSTSWKLTAPIRWVRSRVTRQRSEGTKN</sequence>
<reference evidence="3 4" key="1">
    <citation type="submission" date="2020-07" db="EMBL/GenBank/DDBJ databases">
        <title>Sequencing the genomes of 1000 actinobacteria strains.</title>
        <authorList>
            <person name="Klenk H.-P."/>
        </authorList>
    </citation>
    <scope>NUCLEOTIDE SEQUENCE [LARGE SCALE GENOMIC DNA]</scope>
    <source>
        <strain evidence="3 4">DSM 19663</strain>
    </source>
</reference>
<dbReference type="Proteomes" id="UP000585905">
    <property type="component" value="Unassembled WGS sequence"/>
</dbReference>